<dbReference type="EC" id="2.7.11.17" evidence="6"/>
<dbReference type="InterPro" id="IPR008271">
    <property type="entry name" value="Ser/Thr_kinase_AS"/>
</dbReference>
<dbReference type="InterPro" id="IPR017441">
    <property type="entry name" value="Protein_kinase_ATP_BS"/>
</dbReference>
<dbReference type="SMART" id="SM00220">
    <property type="entry name" value="S_TKc"/>
    <property type="match status" value="1"/>
</dbReference>
<evidence type="ECO:0000313" key="7">
    <source>
        <dbReference type="Proteomes" id="UP001281761"/>
    </source>
</evidence>
<dbReference type="Proteomes" id="UP001281761">
    <property type="component" value="Unassembled WGS sequence"/>
</dbReference>
<dbReference type="SUPFAM" id="SSF56112">
    <property type="entry name" value="Protein kinase-like (PK-like)"/>
    <property type="match status" value="1"/>
</dbReference>
<dbReference type="PIRSF" id="PIRSF000654">
    <property type="entry name" value="Integrin-linked_kinase"/>
    <property type="match status" value="1"/>
</dbReference>
<dbReference type="EMBL" id="JARBJD010000164">
    <property type="protein sequence ID" value="KAK2949020.1"/>
    <property type="molecule type" value="Genomic_DNA"/>
</dbReference>
<evidence type="ECO:0000256" key="1">
    <source>
        <dbReference type="ARBA" id="ARBA00022741"/>
    </source>
</evidence>
<feature type="domain" description="Protein kinase" evidence="5">
    <location>
        <begin position="18"/>
        <end position="277"/>
    </location>
</feature>
<keyword evidence="6" id="KW-0808">Transferase</keyword>
<sequence>MSFTRLLPKCPTNLTSKYELLETIGEGQFAKVKKARNKITGKLVAVKILDKTQIVNNVHEMKSLYSEITILMKLRHPHIIRISDVFELSDRICIVMEYAEGGELFDRIVEVGAYSERDTSLLLRSLFTAIKYMHDRGVAHRDLKPENILYESNSPNSSIKVSDFGLSRIVTGKAGMQTICGTPTYVAPEVLSGENYDQLVDCWSLGVLMYILLCGFPPFYDDNEAILFDKIKTGKFRFPSPYWDGVSNAAKDLISHLLVVDPAKRYTVTQALSHPWFSVALPTHKLSSAHEQLVKRPRSRWRVAGLVTLFGIRT</sequence>
<reference evidence="6 7" key="1">
    <citation type="journal article" date="2022" name="bioRxiv">
        <title>Genomics of Preaxostyla Flagellates Illuminates Evolutionary Transitions and the Path Towards Mitochondrial Loss.</title>
        <authorList>
            <person name="Novak L.V.F."/>
            <person name="Treitli S.C."/>
            <person name="Pyrih J."/>
            <person name="Halakuc P."/>
            <person name="Pipaliya S.V."/>
            <person name="Vacek V."/>
            <person name="Brzon O."/>
            <person name="Soukal P."/>
            <person name="Eme L."/>
            <person name="Dacks J.B."/>
            <person name="Karnkowska A."/>
            <person name="Elias M."/>
            <person name="Hampl V."/>
        </authorList>
    </citation>
    <scope>NUCLEOTIDE SEQUENCE [LARGE SCALE GENOMIC DNA]</scope>
    <source>
        <strain evidence="6">NAU3</strain>
        <tissue evidence="6">Gut</tissue>
    </source>
</reference>
<evidence type="ECO:0000256" key="4">
    <source>
        <dbReference type="RuleBase" id="RU000304"/>
    </source>
</evidence>
<evidence type="ECO:0000313" key="6">
    <source>
        <dbReference type="EMBL" id="KAK2949020.1"/>
    </source>
</evidence>
<dbReference type="PROSITE" id="PS50011">
    <property type="entry name" value="PROTEIN_KINASE_DOM"/>
    <property type="match status" value="1"/>
</dbReference>
<evidence type="ECO:0000256" key="3">
    <source>
        <dbReference type="PROSITE-ProRule" id="PRU10141"/>
    </source>
</evidence>
<dbReference type="Gene3D" id="1.10.510.10">
    <property type="entry name" value="Transferase(Phosphotransferase) domain 1"/>
    <property type="match status" value="1"/>
</dbReference>
<dbReference type="Pfam" id="PF00069">
    <property type="entry name" value="Pkinase"/>
    <property type="match status" value="1"/>
</dbReference>
<comment type="similarity">
    <text evidence="4">Belongs to the protein kinase superfamily.</text>
</comment>
<dbReference type="CDD" id="cd05117">
    <property type="entry name" value="STKc_CAMK"/>
    <property type="match status" value="1"/>
</dbReference>
<keyword evidence="2 3" id="KW-0067">ATP-binding</keyword>
<keyword evidence="1 3" id="KW-0547">Nucleotide-binding</keyword>
<proteinExistence type="inferred from homology"/>
<dbReference type="PANTHER" id="PTHR24347">
    <property type="entry name" value="SERINE/THREONINE-PROTEIN KINASE"/>
    <property type="match status" value="1"/>
</dbReference>
<dbReference type="PROSITE" id="PS00107">
    <property type="entry name" value="PROTEIN_KINASE_ATP"/>
    <property type="match status" value="1"/>
</dbReference>
<name>A0ABQ9XCQ9_9EUKA</name>
<feature type="binding site" evidence="3">
    <location>
        <position position="47"/>
    </location>
    <ligand>
        <name>ATP</name>
        <dbReference type="ChEBI" id="CHEBI:30616"/>
    </ligand>
</feature>
<accession>A0ABQ9XCQ9</accession>
<organism evidence="6 7">
    <name type="scientific">Blattamonas nauphoetae</name>
    <dbReference type="NCBI Taxonomy" id="2049346"/>
    <lineage>
        <taxon>Eukaryota</taxon>
        <taxon>Metamonada</taxon>
        <taxon>Preaxostyla</taxon>
        <taxon>Oxymonadida</taxon>
        <taxon>Blattamonas</taxon>
    </lineage>
</organism>
<evidence type="ECO:0000259" key="5">
    <source>
        <dbReference type="PROSITE" id="PS50011"/>
    </source>
</evidence>
<dbReference type="GO" id="GO:0004683">
    <property type="term" value="F:calcium/calmodulin-dependent protein kinase activity"/>
    <property type="evidence" value="ECO:0007669"/>
    <property type="project" value="UniProtKB-EC"/>
</dbReference>
<keyword evidence="6" id="KW-0418">Kinase</keyword>
<keyword evidence="4" id="KW-0723">Serine/threonine-protein kinase</keyword>
<gene>
    <name evidence="6" type="ORF">BLNAU_16020</name>
</gene>
<comment type="caution">
    <text evidence="6">The sequence shown here is derived from an EMBL/GenBank/DDBJ whole genome shotgun (WGS) entry which is preliminary data.</text>
</comment>
<protein>
    <submittedName>
        <fullName evidence="6">Calcium/calmodulin-dependent protein kinase type 1</fullName>
        <ecNumber evidence="6">2.7.11.17</ecNumber>
    </submittedName>
</protein>
<dbReference type="InterPro" id="IPR011009">
    <property type="entry name" value="Kinase-like_dom_sf"/>
</dbReference>
<keyword evidence="7" id="KW-1185">Reference proteome</keyword>
<evidence type="ECO:0000256" key="2">
    <source>
        <dbReference type="ARBA" id="ARBA00022840"/>
    </source>
</evidence>
<dbReference type="PROSITE" id="PS00108">
    <property type="entry name" value="PROTEIN_KINASE_ST"/>
    <property type="match status" value="1"/>
</dbReference>
<dbReference type="InterPro" id="IPR000719">
    <property type="entry name" value="Prot_kinase_dom"/>
</dbReference>